<evidence type="ECO:0000259" key="1">
    <source>
        <dbReference type="Pfam" id="PF00078"/>
    </source>
</evidence>
<dbReference type="Pfam" id="PF00078">
    <property type="entry name" value="RVT_1"/>
    <property type="match status" value="1"/>
</dbReference>
<dbReference type="Proteomes" id="UP001187531">
    <property type="component" value="Unassembled WGS sequence"/>
</dbReference>
<reference evidence="2" key="1">
    <citation type="submission" date="2023-07" db="EMBL/GenBank/DDBJ databases">
        <title>Chromosome-level genome assembly of Artemia franciscana.</title>
        <authorList>
            <person name="Jo E."/>
        </authorList>
    </citation>
    <scope>NUCLEOTIDE SEQUENCE</scope>
    <source>
        <tissue evidence="2">Whole body</tissue>
    </source>
</reference>
<comment type="caution">
    <text evidence="2">The sequence shown here is derived from an EMBL/GenBank/DDBJ whole genome shotgun (WGS) entry which is preliminary data.</text>
</comment>
<feature type="non-terminal residue" evidence="2">
    <location>
        <position position="1"/>
    </location>
</feature>
<name>A0AA88L887_ARTSF</name>
<dbReference type="EMBL" id="JAVRJZ010000005">
    <property type="protein sequence ID" value="KAK2722083.1"/>
    <property type="molecule type" value="Genomic_DNA"/>
</dbReference>
<proteinExistence type="predicted"/>
<dbReference type="AlphaFoldDB" id="A0AA88L887"/>
<evidence type="ECO:0000313" key="3">
    <source>
        <dbReference type="Proteomes" id="UP001187531"/>
    </source>
</evidence>
<gene>
    <name evidence="2" type="ORF">QYM36_002585</name>
</gene>
<organism evidence="2 3">
    <name type="scientific">Artemia franciscana</name>
    <name type="common">Brine shrimp</name>
    <name type="synonym">Artemia sanfranciscana</name>
    <dbReference type="NCBI Taxonomy" id="6661"/>
    <lineage>
        <taxon>Eukaryota</taxon>
        <taxon>Metazoa</taxon>
        <taxon>Ecdysozoa</taxon>
        <taxon>Arthropoda</taxon>
        <taxon>Crustacea</taxon>
        <taxon>Branchiopoda</taxon>
        <taxon>Anostraca</taxon>
        <taxon>Artemiidae</taxon>
        <taxon>Artemia</taxon>
    </lineage>
</organism>
<feature type="domain" description="Reverse transcriptase" evidence="1">
    <location>
        <begin position="15"/>
        <end position="119"/>
    </location>
</feature>
<sequence length="131" mass="15453">KLYSTIKFNNWTHALEEGHSILAVLFDLKKAFESVLHAKLMDELQQYYLPRQILSWIESFLRNQTQTVRVGDNIFNPAKVTSREIKGSVIRPLLFILFINRKTIRTTKIYADDTKLYRKIISRSSNITKRH</sequence>
<protein>
    <recommendedName>
        <fullName evidence="1">Reverse transcriptase domain-containing protein</fullName>
    </recommendedName>
</protein>
<keyword evidence="3" id="KW-1185">Reference proteome</keyword>
<accession>A0AA88L887</accession>
<evidence type="ECO:0000313" key="2">
    <source>
        <dbReference type="EMBL" id="KAK2722083.1"/>
    </source>
</evidence>
<dbReference type="PANTHER" id="PTHR33332">
    <property type="entry name" value="REVERSE TRANSCRIPTASE DOMAIN-CONTAINING PROTEIN"/>
    <property type="match status" value="1"/>
</dbReference>
<dbReference type="InterPro" id="IPR000477">
    <property type="entry name" value="RT_dom"/>
</dbReference>